<name>A0A5B7IM45_PORTR</name>
<proteinExistence type="predicted"/>
<accession>A0A5B7IM45</accession>
<evidence type="ECO:0000313" key="1">
    <source>
        <dbReference type="EMBL" id="MPC83435.1"/>
    </source>
</evidence>
<comment type="caution">
    <text evidence="1">The sequence shown here is derived from an EMBL/GenBank/DDBJ whole genome shotgun (WGS) entry which is preliminary data.</text>
</comment>
<dbReference type="AlphaFoldDB" id="A0A5B7IM45"/>
<gene>
    <name evidence="1" type="ORF">E2C01_078145</name>
</gene>
<organism evidence="1 2">
    <name type="scientific">Portunus trituberculatus</name>
    <name type="common">Swimming crab</name>
    <name type="synonym">Neptunus trituberculatus</name>
    <dbReference type="NCBI Taxonomy" id="210409"/>
    <lineage>
        <taxon>Eukaryota</taxon>
        <taxon>Metazoa</taxon>
        <taxon>Ecdysozoa</taxon>
        <taxon>Arthropoda</taxon>
        <taxon>Crustacea</taxon>
        <taxon>Multicrustacea</taxon>
        <taxon>Malacostraca</taxon>
        <taxon>Eumalacostraca</taxon>
        <taxon>Eucarida</taxon>
        <taxon>Decapoda</taxon>
        <taxon>Pleocyemata</taxon>
        <taxon>Brachyura</taxon>
        <taxon>Eubrachyura</taxon>
        <taxon>Portunoidea</taxon>
        <taxon>Portunidae</taxon>
        <taxon>Portuninae</taxon>
        <taxon>Portunus</taxon>
    </lineage>
</organism>
<reference evidence="1 2" key="1">
    <citation type="submission" date="2019-05" db="EMBL/GenBank/DDBJ databases">
        <title>Another draft genome of Portunus trituberculatus and its Hox gene families provides insights of decapod evolution.</title>
        <authorList>
            <person name="Jeong J.-H."/>
            <person name="Song I."/>
            <person name="Kim S."/>
            <person name="Choi T."/>
            <person name="Kim D."/>
            <person name="Ryu S."/>
            <person name="Kim W."/>
        </authorList>
    </citation>
    <scope>NUCLEOTIDE SEQUENCE [LARGE SCALE GENOMIC DNA]</scope>
    <source>
        <tissue evidence="1">Muscle</tissue>
    </source>
</reference>
<dbReference type="EMBL" id="VSRR010062532">
    <property type="protein sequence ID" value="MPC83435.1"/>
    <property type="molecule type" value="Genomic_DNA"/>
</dbReference>
<protein>
    <submittedName>
        <fullName evidence="1">Uncharacterized protein</fullName>
    </submittedName>
</protein>
<sequence>MKHRKSHQYRLLAVQKFAAGSTEIDKLNISKL</sequence>
<dbReference type="Proteomes" id="UP000324222">
    <property type="component" value="Unassembled WGS sequence"/>
</dbReference>
<keyword evidence="2" id="KW-1185">Reference proteome</keyword>
<evidence type="ECO:0000313" key="2">
    <source>
        <dbReference type="Proteomes" id="UP000324222"/>
    </source>
</evidence>